<dbReference type="PANTHER" id="PTHR11963">
    <property type="entry name" value="LEUCINE AMINOPEPTIDASE-RELATED"/>
    <property type="match status" value="1"/>
</dbReference>
<dbReference type="InterPro" id="IPR043472">
    <property type="entry name" value="Macro_dom-like"/>
</dbReference>
<dbReference type="NCBIfam" id="NF002083">
    <property type="entry name" value="PRK00913.3-5"/>
    <property type="match status" value="1"/>
</dbReference>
<comment type="caution">
    <text evidence="11">The sequence shown here is derived from an EMBL/GenBank/DDBJ whole genome shotgun (WGS) entry which is preliminary data.</text>
</comment>
<evidence type="ECO:0000313" key="11">
    <source>
        <dbReference type="EMBL" id="SMP11378.1"/>
    </source>
</evidence>
<dbReference type="Pfam" id="PF00883">
    <property type="entry name" value="Peptidase_M17"/>
    <property type="match status" value="1"/>
</dbReference>
<feature type="binding site" evidence="8">
    <location>
        <position position="349"/>
    </location>
    <ligand>
        <name>Mn(2+)</name>
        <dbReference type="ChEBI" id="CHEBI:29035"/>
        <label>1</label>
    </ligand>
</feature>
<comment type="cofactor">
    <cofactor evidence="8">
        <name>Mn(2+)</name>
        <dbReference type="ChEBI" id="CHEBI:29035"/>
    </cofactor>
    <text evidence="8">Binds 2 manganese ions per subunit.</text>
</comment>
<dbReference type="PANTHER" id="PTHR11963:SF23">
    <property type="entry name" value="CYTOSOL AMINOPEPTIDASE"/>
    <property type="match status" value="1"/>
</dbReference>
<comment type="similarity">
    <text evidence="3 8">Belongs to the peptidase M17 family.</text>
</comment>
<name>A0AA45WLL8_9BACL</name>
<evidence type="ECO:0000256" key="6">
    <source>
        <dbReference type="ARBA" id="ARBA00022801"/>
    </source>
</evidence>
<feature type="active site" evidence="8">
    <location>
        <position position="277"/>
    </location>
</feature>
<keyword evidence="6 8" id="KW-0378">Hydrolase</keyword>
<keyword evidence="12" id="KW-1185">Reference proteome</keyword>
<comment type="catalytic activity">
    <reaction evidence="2 8">
        <text>Release of an N-terminal amino acid, preferentially leucine, but not glutamic or aspartic acids.</text>
        <dbReference type="EC" id="3.4.11.10"/>
    </reaction>
</comment>
<dbReference type="SUPFAM" id="SSF53187">
    <property type="entry name" value="Zn-dependent exopeptidases"/>
    <property type="match status" value="1"/>
</dbReference>
<keyword evidence="4 8" id="KW-0031">Aminopeptidase</keyword>
<dbReference type="RefSeq" id="WP_102992890.1">
    <property type="nucleotide sequence ID" value="NZ_FXTU01000002.1"/>
</dbReference>
<evidence type="ECO:0000256" key="7">
    <source>
        <dbReference type="ARBA" id="ARBA00049972"/>
    </source>
</evidence>
<keyword evidence="5 8" id="KW-0645">Protease</keyword>
<evidence type="ECO:0000256" key="4">
    <source>
        <dbReference type="ARBA" id="ARBA00022438"/>
    </source>
</evidence>
<feature type="binding site" evidence="8">
    <location>
        <position position="288"/>
    </location>
    <ligand>
        <name>Mn(2+)</name>
        <dbReference type="ChEBI" id="CHEBI:29035"/>
        <label>2</label>
    </ligand>
</feature>
<dbReference type="Gene3D" id="3.40.630.10">
    <property type="entry name" value="Zn peptidases"/>
    <property type="match status" value="1"/>
</dbReference>
<keyword evidence="8" id="KW-0963">Cytoplasm</keyword>
<comment type="subcellular location">
    <subcellularLocation>
        <location evidence="8">Cytoplasm</location>
    </subcellularLocation>
</comment>
<feature type="domain" description="Peptidase M17 leucyl aminopeptidase N-terminal" evidence="10">
    <location>
        <begin position="20"/>
        <end position="147"/>
    </location>
</feature>
<feature type="binding site" evidence="8">
    <location>
        <position position="270"/>
    </location>
    <ligand>
        <name>Mn(2+)</name>
        <dbReference type="ChEBI" id="CHEBI:29035"/>
        <label>2</label>
    </ligand>
</feature>
<proteinExistence type="inferred from homology"/>
<accession>A0AA45WLL8</accession>
<feature type="binding site" evidence="8">
    <location>
        <position position="265"/>
    </location>
    <ligand>
        <name>Mn(2+)</name>
        <dbReference type="ChEBI" id="CHEBI:29035"/>
        <label>2</label>
    </ligand>
</feature>
<dbReference type="GO" id="GO:0070006">
    <property type="term" value="F:metalloaminopeptidase activity"/>
    <property type="evidence" value="ECO:0007669"/>
    <property type="project" value="InterPro"/>
</dbReference>
<dbReference type="PRINTS" id="PR00481">
    <property type="entry name" value="LAMNOPPTDASE"/>
</dbReference>
<evidence type="ECO:0000259" key="9">
    <source>
        <dbReference type="Pfam" id="PF00883"/>
    </source>
</evidence>
<evidence type="ECO:0000259" key="10">
    <source>
        <dbReference type="Pfam" id="PF02789"/>
    </source>
</evidence>
<evidence type="ECO:0000256" key="2">
    <source>
        <dbReference type="ARBA" id="ARBA00000967"/>
    </source>
</evidence>
<dbReference type="HAMAP" id="MF_00181">
    <property type="entry name" value="Cytosol_peptidase_M17"/>
    <property type="match status" value="1"/>
</dbReference>
<evidence type="ECO:0000313" key="12">
    <source>
        <dbReference type="Proteomes" id="UP001157946"/>
    </source>
</evidence>
<dbReference type="InterPro" id="IPR011356">
    <property type="entry name" value="Leucine_aapep/pepB"/>
</dbReference>
<comment type="function">
    <text evidence="7 8">Presumably involved in the processing and regular turnover of intracellular proteins. Catalyzes the removal of unsubstituted N-terminal amino acids from various peptides.</text>
</comment>
<dbReference type="GO" id="GO:0006508">
    <property type="term" value="P:proteolysis"/>
    <property type="evidence" value="ECO:0007669"/>
    <property type="project" value="UniProtKB-KW"/>
</dbReference>
<evidence type="ECO:0000256" key="8">
    <source>
        <dbReference type="HAMAP-Rule" id="MF_00181"/>
    </source>
</evidence>
<feature type="active site" evidence="8">
    <location>
        <position position="351"/>
    </location>
</feature>
<dbReference type="Pfam" id="PF02789">
    <property type="entry name" value="Peptidase_M17_N"/>
    <property type="match status" value="1"/>
</dbReference>
<dbReference type="SUPFAM" id="SSF52949">
    <property type="entry name" value="Macro domain-like"/>
    <property type="match status" value="1"/>
</dbReference>
<dbReference type="GO" id="GO:0030145">
    <property type="term" value="F:manganese ion binding"/>
    <property type="evidence" value="ECO:0007669"/>
    <property type="project" value="UniProtKB-UniRule"/>
</dbReference>
<dbReference type="EMBL" id="FXTU01000002">
    <property type="protein sequence ID" value="SMP11378.1"/>
    <property type="molecule type" value="Genomic_DNA"/>
</dbReference>
<keyword evidence="8" id="KW-0479">Metal-binding</keyword>
<dbReference type="GO" id="GO:0005737">
    <property type="term" value="C:cytoplasm"/>
    <property type="evidence" value="ECO:0007669"/>
    <property type="project" value="UniProtKB-SubCell"/>
</dbReference>
<dbReference type="InterPro" id="IPR008283">
    <property type="entry name" value="Peptidase_M17_N"/>
</dbReference>
<dbReference type="Gene3D" id="3.40.220.10">
    <property type="entry name" value="Leucine Aminopeptidase, subunit E, domain 1"/>
    <property type="match status" value="1"/>
</dbReference>
<dbReference type="EC" id="3.4.11.1" evidence="8"/>
<evidence type="ECO:0000256" key="3">
    <source>
        <dbReference type="ARBA" id="ARBA00009528"/>
    </source>
</evidence>
<organism evidence="11 12">
    <name type="scientific">Laceyella tengchongensis</name>
    <dbReference type="NCBI Taxonomy" id="574699"/>
    <lineage>
        <taxon>Bacteria</taxon>
        <taxon>Bacillati</taxon>
        <taxon>Bacillota</taxon>
        <taxon>Bacilli</taxon>
        <taxon>Bacillales</taxon>
        <taxon>Thermoactinomycetaceae</taxon>
        <taxon>Laceyella</taxon>
    </lineage>
</organism>
<dbReference type="InterPro" id="IPR000819">
    <property type="entry name" value="Peptidase_M17_C"/>
</dbReference>
<dbReference type="Proteomes" id="UP001157946">
    <property type="component" value="Unassembled WGS sequence"/>
</dbReference>
<sequence>MEWKLTREPLASVATDAIIVFHSKERESTQGMAREIDEALGFRISSLITAGEITGKLGEVTQLHNWGKIPSGRVIVVGLGEGDQTDLHQFRHAIAAASRAAKQKGLKSLGIGCPSSIIDRYNAVDAVQAIVEGIELGTYEHQKYQSETKKRELKSVLISIPQLNEQAAQAGIERGQIFARATNFARYLSHEPANLLTPQQFVDHAKQVAEKRGLDMEVLDESRLADLGMQALLSVARGSEAGARMIVLSYRGAPESTEVLGLVGKGVTFDSGGLQLKPSPFMLDMKEDMAGAAAVLAAMDAIGELRPHSNVLAVIPVCENMVNGQAYRPGDVIRSFSGKTIEVAHTDAEGRIILADAISYAKRKGATRLVDVATLTGAVVVALGHEATGMMSNDEEWADEVKSAARIAGERMWELPMYKEYGIYVESEIADVKNEGGSPAGCIQGGLFLQAFAEETPWVHLDIAGSATAPRESGIFAKGATGVAVRTLIQLAVRFG</sequence>
<feature type="binding site" evidence="8">
    <location>
        <position position="270"/>
    </location>
    <ligand>
        <name>Mn(2+)</name>
        <dbReference type="ChEBI" id="CHEBI:29035"/>
        <label>1</label>
    </ligand>
</feature>
<evidence type="ECO:0000256" key="5">
    <source>
        <dbReference type="ARBA" id="ARBA00022670"/>
    </source>
</evidence>
<feature type="domain" description="Cytosol aminopeptidase" evidence="9">
    <location>
        <begin position="183"/>
        <end position="489"/>
    </location>
</feature>
<comment type="catalytic activity">
    <reaction evidence="1 8">
        <text>Release of an N-terminal amino acid, Xaa-|-Yaa-, in which Xaa is preferably Leu, but may be other amino acids including Pro although not Arg or Lys, and Yaa may be Pro. Amino acid amides and methyl esters are also readily hydrolyzed, but rates on arylamides are exceedingly low.</text>
        <dbReference type="EC" id="3.4.11.1"/>
    </reaction>
</comment>
<protein>
    <recommendedName>
        <fullName evidence="8">Probable cytosol aminopeptidase</fullName>
        <ecNumber evidence="8">3.4.11.1</ecNumber>
    </recommendedName>
    <alternativeName>
        <fullName evidence="8">Leucine aminopeptidase</fullName>
        <shortName evidence="8">LAP</shortName>
        <ecNumber evidence="8">3.4.11.10</ecNumber>
    </alternativeName>
    <alternativeName>
        <fullName evidence="8">Leucyl aminopeptidase</fullName>
    </alternativeName>
</protein>
<dbReference type="EC" id="3.4.11.10" evidence="8"/>
<dbReference type="InterPro" id="IPR023042">
    <property type="entry name" value="Peptidase_M17_leu_NH2_pept"/>
</dbReference>
<feature type="binding site" evidence="8">
    <location>
        <position position="347"/>
    </location>
    <ligand>
        <name>Mn(2+)</name>
        <dbReference type="ChEBI" id="CHEBI:29035"/>
        <label>1</label>
    </ligand>
</feature>
<dbReference type="NCBIfam" id="NF002074">
    <property type="entry name" value="PRK00913.1-4"/>
    <property type="match status" value="1"/>
</dbReference>
<dbReference type="CDD" id="cd00433">
    <property type="entry name" value="Peptidase_M17"/>
    <property type="match status" value="1"/>
</dbReference>
<reference evidence="11" key="1">
    <citation type="submission" date="2017-05" db="EMBL/GenBank/DDBJ databases">
        <authorList>
            <person name="Varghese N."/>
            <person name="Submissions S."/>
        </authorList>
    </citation>
    <scope>NUCLEOTIDE SEQUENCE</scope>
    <source>
        <strain evidence="11">DSM 45262</strain>
    </source>
</reference>
<dbReference type="AlphaFoldDB" id="A0AA45WLL8"/>
<evidence type="ECO:0000256" key="1">
    <source>
        <dbReference type="ARBA" id="ARBA00000135"/>
    </source>
</evidence>
<gene>
    <name evidence="8" type="primary">pepA</name>
    <name evidence="11" type="ORF">SAMN06265361_102259</name>
</gene>
<feature type="binding site" evidence="8">
    <location>
        <position position="349"/>
    </location>
    <ligand>
        <name>Mn(2+)</name>
        <dbReference type="ChEBI" id="CHEBI:29035"/>
        <label>2</label>
    </ligand>
</feature>
<keyword evidence="8" id="KW-0464">Manganese</keyword>
<dbReference type="NCBIfam" id="NF002073">
    <property type="entry name" value="PRK00913.1-2"/>
    <property type="match status" value="1"/>
</dbReference>